<proteinExistence type="predicted"/>
<dbReference type="InterPro" id="IPR029068">
    <property type="entry name" value="Glyas_Bleomycin-R_OHBP_Dase"/>
</dbReference>
<dbReference type="Gene3D" id="3.10.180.10">
    <property type="entry name" value="2,3-Dihydroxybiphenyl 1,2-Dioxygenase, domain 1"/>
    <property type="match status" value="1"/>
</dbReference>
<dbReference type="CDD" id="cd06587">
    <property type="entry name" value="VOC"/>
    <property type="match status" value="1"/>
</dbReference>
<dbReference type="SUPFAM" id="SSF54593">
    <property type="entry name" value="Glyoxalase/Bleomycin resistance protein/Dihydroxybiphenyl dioxygenase"/>
    <property type="match status" value="1"/>
</dbReference>
<dbReference type="InterPro" id="IPR052164">
    <property type="entry name" value="Anthracycline_SecMetBiosynth"/>
</dbReference>
<dbReference type="AlphaFoldDB" id="A0A4Z0M4M9"/>
<dbReference type="Proteomes" id="UP000298050">
    <property type="component" value="Unassembled WGS sequence"/>
</dbReference>
<name>A0A4Z0M4M9_9GAMM</name>
<keyword evidence="2" id="KW-1185">Reference proteome</keyword>
<protein>
    <submittedName>
        <fullName evidence="1">VOC family protein</fullName>
    </submittedName>
</protein>
<sequence>MTRVTGIGGIFIKAKDPEMLQNWYKNHLGIDVQVWGGTSFRWVDSEGKPYAGTTAWMIDNGENFKPSNSPFMVNYRVANLSELLTVLRAEGCNVLDKTEESEFGKFGWVIDPEGNKVELWEPPAGE</sequence>
<evidence type="ECO:0000313" key="2">
    <source>
        <dbReference type="Proteomes" id="UP000298050"/>
    </source>
</evidence>
<gene>
    <name evidence="1" type="ORF">E4634_09540</name>
</gene>
<accession>A0A4Z0M4M9</accession>
<dbReference type="PANTHER" id="PTHR33993">
    <property type="entry name" value="GLYOXALASE-RELATED"/>
    <property type="match status" value="1"/>
</dbReference>
<comment type="caution">
    <text evidence="1">The sequence shown here is derived from an EMBL/GenBank/DDBJ whole genome shotgun (WGS) entry which is preliminary data.</text>
</comment>
<evidence type="ECO:0000313" key="1">
    <source>
        <dbReference type="EMBL" id="TGD74390.1"/>
    </source>
</evidence>
<organism evidence="1 2">
    <name type="scientific">Mangrovimicrobium sediminis</name>
    <dbReference type="NCBI Taxonomy" id="2562682"/>
    <lineage>
        <taxon>Bacteria</taxon>
        <taxon>Pseudomonadati</taxon>
        <taxon>Pseudomonadota</taxon>
        <taxon>Gammaproteobacteria</taxon>
        <taxon>Cellvibrionales</taxon>
        <taxon>Halieaceae</taxon>
        <taxon>Mangrovimicrobium</taxon>
    </lineage>
</organism>
<dbReference type="PANTHER" id="PTHR33993:SF5">
    <property type="entry name" value="GLYOXALASE"/>
    <property type="match status" value="1"/>
</dbReference>
<dbReference type="OrthoDB" id="9799428at2"/>
<dbReference type="EMBL" id="SRLE01000006">
    <property type="protein sequence ID" value="TGD74390.1"/>
    <property type="molecule type" value="Genomic_DNA"/>
</dbReference>
<reference evidence="1 2" key="1">
    <citation type="submission" date="2019-04" db="EMBL/GenBank/DDBJ databases">
        <title>Taxonomy of novel Haliea sp. from mangrove soil of West Coast of India.</title>
        <authorList>
            <person name="Verma A."/>
            <person name="Kumar P."/>
            <person name="Krishnamurthi S."/>
        </authorList>
    </citation>
    <scope>NUCLEOTIDE SEQUENCE [LARGE SCALE GENOMIC DNA]</scope>
    <source>
        <strain evidence="1 2">SAOS-164</strain>
    </source>
</reference>